<feature type="site" description="Important for catalytic activity and assists the phosphoryl transfer reaction to Asp8 by balancing charge and orienting the reacting groups" evidence="5">
    <location>
        <position position="144"/>
    </location>
</feature>
<sequence>MIKGFIFDLDGVLVDTPKLHFAAWRKVAHSLGFDLNESQYEELKGLNRKTSLIQILDWGNSQLSPQKFNDLMVQKNEWYLEMTATMISDDALPGAHEFLKAAKDLKLKIGLGSASQNARKILDQVKMTNYFDVIIDGTQTTKSKPDPQVFELGGKKLNLSPSSIVVFEDSNAGIKAAIDGGFKSVGIGARKTLTAASVVYKGLHETSPLKVIEQFNFKS</sequence>
<feature type="binding site" evidence="3">
    <location>
        <position position="51"/>
    </location>
    <ligand>
        <name>substrate</name>
    </ligand>
</feature>
<dbReference type="CDD" id="cd02598">
    <property type="entry name" value="HAD_BPGM"/>
    <property type="match status" value="1"/>
</dbReference>
<dbReference type="GO" id="GO:0008801">
    <property type="term" value="F:beta-phosphoglucomutase activity"/>
    <property type="evidence" value="ECO:0007669"/>
    <property type="project" value="InterPro"/>
</dbReference>
<feature type="binding site" evidence="4">
    <location>
        <position position="168"/>
    </location>
    <ligand>
        <name>Mg(2+)</name>
        <dbReference type="ChEBI" id="CHEBI:18420"/>
    </ligand>
</feature>
<dbReference type="SFLD" id="SFLDS00003">
    <property type="entry name" value="Haloacid_Dehalogenase"/>
    <property type="match status" value="1"/>
</dbReference>
<dbReference type="NCBIfam" id="TIGR01990">
    <property type="entry name" value="bPGM"/>
    <property type="match status" value="1"/>
</dbReference>
<comment type="cofactor">
    <cofactor evidence="4">
        <name>Mg(2+)</name>
        <dbReference type="ChEBI" id="CHEBI:18420"/>
    </cofactor>
    <text evidence="4">Binds 2 magnesium ions per subunit.</text>
</comment>
<proteinExistence type="inferred from homology"/>
<dbReference type="GO" id="GO:0050308">
    <property type="term" value="F:sugar-phosphatase activity"/>
    <property type="evidence" value="ECO:0007669"/>
    <property type="project" value="TreeGrafter"/>
</dbReference>
<dbReference type="HOGENOM" id="CLU_045011_13_3_10"/>
<dbReference type="SUPFAM" id="SSF56784">
    <property type="entry name" value="HAD-like"/>
    <property type="match status" value="1"/>
</dbReference>
<name>G8R7H8_OWEHD</name>
<dbReference type="AlphaFoldDB" id="G8R7H8"/>
<keyword evidence="4" id="KW-0460">Magnesium</keyword>
<feature type="site" description="Important for catalytic activity and assists the phosphoryl transfer reaction to Asp8 by balancing charge and orienting the reacting groups" evidence="5">
    <location>
        <position position="113"/>
    </location>
</feature>
<feature type="active site" description="Proton donor/acceptor" evidence="2">
    <location>
        <position position="10"/>
    </location>
</feature>
<dbReference type="InterPro" id="IPR023198">
    <property type="entry name" value="PGP-like_dom2"/>
</dbReference>
<accession>G8R7H8</accession>
<dbReference type="EMBL" id="CP003156">
    <property type="protein sequence ID" value="AEV32331.1"/>
    <property type="molecule type" value="Genomic_DNA"/>
</dbReference>
<dbReference type="PANTHER" id="PTHR43481">
    <property type="entry name" value="FRUCTOSE-1-PHOSPHATE PHOSPHATASE"/>
    <property type="match status" value="1"/>
</dbReference>
<dbReference type="InterPro" id="IPR041492">
    <property type="entry name" value="HAD_2"/>
</dbReference>
<protein>
    <submittedName>
        <fullName evidence="6">Beta-phosphoglucomutase</fullName>
    </submittedName>
</protein>
<organism evidence="6 7">
    <name type="scientific">Owenweeksia hongkongensis (strain DSM 17368 / CIP 108786 / JCM 12287 / NRRL B-23963 / UST20020801)</name>
    <dbReference type="NCBI Taxonomy" id="926562"/>
    <lineage>
        <taxon>Bacteria</taxon>
        <taxon>Pseudomonadati</taxon>
        <taxon>Bacteroidota</taxon>
        <taxon>Flavobacteriia</taxon>
        <taxon>Flavobacteriales</taxon>
        <taxon>Owenweeksiaceae</taxon>
        <taxon>Owenweeksia</taxon>
    </lineage>
</organism>
<feature type="binding site" evidence="3">
    <location>
        <position position="24"/>
    </location>
    <ligand>
        <name>substrate</name>
    </ligand>
</feature>
<feature type="binding site" evidence="4">
    <location>
        <position position="8"/>
    </location>
    <ligand>
        <name>Mg(2+)</name>
        <dbReference type="ChEBI" id="CHEBI:18420"/>
    </ligand>
</feature>
<dbReference type="NCBIfam" id="TIGR02009">
    <property type="entry name" value="PGMB-YQAB-SF"/>
    <property type="match status" value="1"/>
</dbReference>
<dbReference type="InterPro" id="IPR010976">
    <property type="entry name" value="B-phosphoglucomutase_hydrolase"/>
</dbReference>
<evidence type="ECO:0000313" key="7">
    <source>
        <dbReference type="Proteomes" id="UP000005631"/>
    </source>
</evidence>
<dbReference type="STRING" id="926562.Oweho_1332"/>
<dbReference type="KEGG" id="oho:Oweho_1332"/>
<dbReference type="SFLD" id="SFLDG01129">
    <property type="entry name" value="C1.5:_HAD__Beta-PGM__Phosphata"/>
    <property type="match status" value="1"/>
</dbReference>
<evidence type="ECO:0000256" key="5">
    <source>
        <dbReference type="PIRSR" id="PIRSR610972-4"/>
    </source>
</evidence>
<dbReference type="Proteomes" id="UP000005631">
    <property type="component" value="Chromosome"/>
</dbReference>
<dbReference type="GO" id="GO:0000287">
    <property type="term" value="F:magnesium ion binding"/>
    <property type="evidence" value="ECO:0007669"/>
    <property type="project" value="InterPro"/>
</dbReference>
<dbReference type="InterPro" id="IPR006439">
    <property type="entry name" value="HAD-SF_hydro_IA"/>
</dbReference>
<dbReference type="Gene3D" id="3.40.50.1000">
    <property type="entry name" value="HAD superfamily/HAD-like"/>
    <property type="match status" value="1"/>
</dbReference>
<dbReference type="NCBIfam" id="TIGR01509">
    <property type="entry name" value="HAD-SF-IA-v3"/>
    <property type="match status" value="1"/>
</dbReference>
<evidence type="ECO:0000256" key="3">
    <source>
        <dbReference type="PIRSR" id="PIRSR610972-2"/>
    </source>
</evidence>
<dbReference type="eggNOG" id="COG0637">
    <property type="taxonomic scope" value="Bacteria"/>
</dbReference>
<feature type="binding site" evidence="3">
    <location>
        <begin position="113"/>
        <end position="117"/>
    </location>
    <ligand>
        <name>substrate</name>
    </ligand>
</feature>
<feature type="binding site" evidence="3">
    <location>
        <begin position="8"/>
        <end position="10"/>
    </location>
    <ligand>
        <name>substrate</name>
    </ligand>
</feature>
<comment type="similarity">
    <text evidence="1">Belongs to the HAD-like hydrolase superfamily. CbbY/CbbZ/Gph/YieH family.</text>
</comment>
<dbReference type="GO" id="GO:0005975">
    <property type="term" value="P:carbohydrate metabolic process"/>
    <property type="evidence" value="ECO:0007669"/>
    <property type="project" value="InterPro"/>
</dbReference>
<keyword evidence="7" id="KW-1185">Reference proteome</keyword>
<gene>
    <name evidence="6" type="ordered locus">Oweho_1332</name>
</gene>
<feature type="binding site" evidence="3">
    <location>
        <begin position="43"/>
        <end position="48"/>
    </location>
    <ligand>
        <name>substrate</name>
    </ligand>
</feature>
<feature type="binding site" evidence="4">
    <location>
        <position position="10"/>
    </location>
    <ligand>
        <name>Mg(2+)</name>
        <dbReference type="ChEBI" id="CHEBI:18420"/>
    </ligand>
</feature>
<feature type="binding site" evidence="4">
    <location>
        <position position="169"/>
    </location>
    <ligand>
        <name>Mg(2+)</name>
        <dbReference type="ChEBI" id="CHEBI:18420"/>
    </ligand>
</feature>
<dbReference type="InterPro" id="IPR023214">
    <property type="entry name" value="HAD_sf"/>
</dbReference>
<reference evidence="6 7" key="1">
    <citation type="journal article" date="2012" name="Stand. Genomic Sci.">
        <title>Genome sequence of the orange-pigmented seawater bacterium Owenweeksia hongkongensis type strain (UST20020801(T)).</title>
        <authorList>
            <person name="Riedel T."/>
            <person name="Held B."/>
            <person name="Nolan M."/>
            <person name="Lucas S."/>
            <person name="Lapidus A."/>
            <person name="Tice H."/>
            <person name="Del Rio T.G."/>
            <person name="Cheng J.F."/>
            <person name="Han C."/>
            <person name="Tapia R."/>
            <person name="Goodwin L.A."/>
            <person name="Pitluck S."/>
            <person name="Liolios K."/>
            <person name="Mavromatis K."/>
            <person name="Pagani I."/>
            <person name="Ivanova N."/>
            <person name="Mikhailova N."/>
            <person name="Pati A."/>
            <person name="Chen A."/>
            <person name="Palaniappan K."/>
            <person name="Rohde M."/>
            <person name="Tindall B.J."/>
            <person name="Detter J.C."/>
            <person name="Goker M."/>
            <person name="Woyke T."/>
            <person name="Bristow J."/>
            <person name="Eisen J.A."/>
            <person name="Markowitz V."/>
            <person name="Hugenholtz P."/>
            <person name="Klenk H.P."/>
            <person name="Kyrpides N.C."/>
        </authorList>
    </citation>
    <scope>NUCLEOTIDE SEQUENCE</scope>
    <source>
        <strain evidence="7">DSM 17368 / JCM 12287 / NRRL B-23963</strain>
    </source>
</reference>
<evidence type="ECO:0000256" key="2">
    <source>
        <dbReference type="PIRSR" id="PIRSR610972-1"/>
    </source>
</evidence>
<dbReference type="Gene3D" id="1.10.150.240">
    <property type="entry name" value="Putative phosphatase, domain 2"/>
    <property type="match status" value="1"/>
</dbReference>
<dbReference type="InterPro" id="IPR036412">
    <property type="entry name" value="HAD-like_sf"/>
</dbReference>
<dbReference type="OrthoDB" id="9797743at2"/>
<evidence type="ECO:0000256" key="4">
    <source>
        <dbReference type="PIRSR" id="PIRSR610972-3"/>
    </source>
</evidence>
<dbReference type="InterPro" id="IPR010972">
    <property type="entry name" value="Beta-PGM"/>
</dbReference>
<dbReference type="RefSeq" id="WP_014201687.1">
    <property type="nucleotide sequence ID" value="NC_016599.1"/>
</dbReference>
<evidence type="ECO:0000313" key="6">
    <source>
        <dbReference type="EMBL" id="AEV32331.1"/>
    </source>
</evidence>
<feature type="active site" description="Nucleophile" evidence="2">
    <location>
        <position position="8"/>
    </location>
</feature>
<dbReference type="InterPro" id="IPR051806">
    <property type="entry name" value="HAD-like_SPP"/>
</dbReference>
<evidence type="ECO:0000256" key="1">
    <source>
        <dbReference type="ARBA" id="ARBA00006171"/>
    </source>
</evidence>
<keyword evidence="4" id="KW-0479">Metal-binding</keyword>
<dbReference type="PANTHER" id="PTHR43481:SF4">
    <property type="entry name" value="GLYCEROL-1-PHOSPHATE PHOSPHOHYDROLASE 1-RELATED"/>
    <property type="match status" value="1"/>
</dbReference>
<feature type="binding site" evidence="3">
    <location>
        <position position="75"/>
    </location>
    <ligand>
        <name>substrate</name>
    </ligand>
</feature>
<dbReference type="Pfam" id="PF13419">
    <property type="entry name" value="HAD_2"/>
    <property type="match status" value="1"/>
</dbReference>
<feature type="binding site" evidence="3">
    <location>
        <position position="144"/>
    </location>
    <ligand>
        <name>substrate</name>
    </ligand>
</feature>